<feature type="domain" description="Death" evidence="1">
    <location>
        <begin position="11"/>
        <end position="46"/>
    </location>
</feature>
<evidence type="ECO:0000259" key="1">
    <source>
        <dbReference type="PROSITE" id="PS50017"/>
    </source>
</evidence>
<dbReference type="GO" id="GO:0007165">
    <property type="term" value="P:signal transduction"/>
    <property type="evidence" value="ECO:0007669"/>
    <property type="project" value="InterPro"/>
</dbReference>
<protein>
    <recommendedName>
        <fullName evidence="1">Death domain-containing protein</fullName>
    </recommendedName>
</protein>
<dbReference type="InterPro" id="IPR000488">
    <property type="entry name" value="Death_dom"/>
</dbReference>
<dbReference type="InterPro" id="IPR011029">
    <property type="entry name" value="DEATH-like_dom_sf"/>
</dbReference>
<reference evidence="3" key="1">
    <citation type="journal article" date="2010" name="Nature">
        <title>The Amphimedon queenslandica genome and the evolution of animal complexity.</title>
        <authorList>
            <person name="Srivastava M."/>
            <person name="Simakov O."/>
            <person name="Chapman J."/>
            <person name="Fahey B."/>
            <person name="Gauthier M.E."/>
            <person name="Mitros T."/>
            <person name="Richards G.S."/>
            <person name="Conaco C."/>
            <person name="Dacre M."/>
            <person name="Hellsten U."/>
            <person name="Larroux C."/>
            <person name="Putnam N.H."/>
            <person name="Stanke M."/>
            <person name="Adamska M."/>
            <person name="Darling A."/>
            <person name="Degnan S.M."/>
            <person name="Oakley T.H."/>
            <person name="Plachetzki D.C."/>
            <person name="Zhai Y."/>
            <person name="Adamski M."/>
            <person name="Calcino A."/>
            <person name="Cummins S.F."/>
            <person name="Goodstein D.M."/>
            <person name="Harris C."/>
            <person name="Jackson D.J."/>
            <person name="Leys S.P."/>
            <person name="Shu S."/>
            <person name="Woodcroft B.J."/>
            <person name="Vervoort M."/>
            <person name="Kosik K.S."/>
            <person name="Manning G."/>
            <person name="Degnan B.M."/>
            <person name="Rokhsar D.S."/>
        </authorList>
    </citation>
    <scope>NUCLEOTIDE SEQUENCE [LARGE SCALE GENOMIC DNA]</scope>
</reference>
<dbReference type="Proteomes" id="UP000007879">
    <property type="component" value="Unassembled WGS sequence"/>
</dbReference>
<evidence type="ECO:0000313" key="2">
    <source>
        <dbReference type="EnsemblMetazoa" id="XP_019859814.1"/>
    </source>
</evidence>
<dbReference type="GeneID" id="109588065"/>
<keyword evidence="3" id="KW-1185">Reference proteome</keyword>
<reference evidence="2" key="2">
    <citation type="submission" date="2024-06" db="UniProtKB">
        <authorList>
            <consortium name="EnsemblMetazoa"/>
        </authorList>
    </citation>
    <scope>IDENTIFICATION</scope>
</reference>
<name>A0AAN0JS23_AMPQE</name>
<evidence type="ECO:0000313" key="3">
    <source>
        <dbReference type="Proteomes" id="UP000007879"/>
    </source>
</evidence>
<dbReference type="RefSeq" id="XP_019859814.1">
    <property type="nucleotide sequence ID" value="XM_020004255.1"/>
</dbReference>
<dbReference type="Gene3D" id="1.10.533.10">
    <property type="entry name" value="Death Domain, Fas"/>
    <property type="match status" value="1"/>
</dbReference>
<proteinExistence type="predicted"/>
<dbReference type="KEGG" id="aqu:109588065"/>
<accession>A0AAN0JS23</accession>
<dbReference type="EnsemblMetazoa" id="XM_020004255.1">
    <property type="protein sequence ID" value="XP_019859814.1"/>
    <property type="gene ID" value="LOC109588065"/>
</dbReference>
<sequence length="106" mass="12434">MTPVDSRLTHVLETWCHEKDRTMTELKESLKRIDRDDILEGLHELPTGQYTMNNDEEYDINVKDSKEFENHIEAENKEIKTTQTTLDKEIQFNYLVPSQGKLIPVA</sequence>
<dbReference type="PROSITE" id="PS50017">
    <property type="entry name" value="DEATH_DOMAIN"/>
    <property type="match status" value="1"/>
</dbReference>
<dbReference type="AlphaFoldDB" id="A0AAN0JS23"/>
<organism evidence="2 3">
    <name type="scientific">Amphimedon queenslandica</name>
    <name type="common">Sponge</name>
    <dbReference type="NCBI Taxonomy" id="400682"/>
    <lineage>
        <taxon>Eukaryota</taxon>
        <taxon>Metazoa</taxon>
        <taxon>Porifera</taxon>
        <taxon>Demospongiae</taxon>
        <taxon>Heteroscleromorpha</taxon>
        <taxon>Haplosclerida</taxon>
        <taxon>Niphatidae</taxon>
        <taxon>Amphimedon</taxon>
    </lineage>
</organism>